<reference evidence="1" key="1">
    <citation type="submission" date="2022-07" db="EMBL/GenBank/DDBJ databases">
        <authorList>
            <person name="Macas J."/>
            <person name="Novak P."/>
            <person name="Neumann P."/>
        </authorList>
    </citation>
    <scope>NUCLEOTIDE SEQUENCE</scope>
</reference>
<sequence length="100" mass="11158">MPPAVEHELATGPKASSFAAAVRGILPGRRLDSHQLLFSKVDFQGFPVKLHGRFKGFPTVSFTGDDIQVRYLRNKERQSIGVFRVVKQNPNSRRAIAPSR</sequence>
<gene>
    <name evidence="1" type="ORF">CEURO_LOCUS3521</name>
</gene>
<proteinExistence type="predicted"/>
<keyword evidence="2" id="KW-1185">Reference proteome</keyword>
<organism evidence="1 2">
    <name type="scientific">Cuscuta europaea</name>
    <name type="common">European dodder</name>
    <dbReference type="NCBI Taxonomy" id="41803"/>
    <lineage>
        <taxon>Eukaryota</taxon>
        <taxon>Viridiplantae</taxon>
        <taxon>Streptophyta</taxon>
        <taxon>Embryophyta</taxon>
        <taxon>Tracheophyta</taxon>
        <taxon>Spermatophyta</taxon>
        <taxon>Magnoliopsida</taxon>
        <taxon>eudicotyledons</taxon>
        <taxon>Gunneridae</taxon>
        <taxon>Pentapetalae</taxon>
        <taxon>asterids</taxon>
        <taxon>lamiids</taxon>
        <taxon>Solanales</taxon>
        <taxon>Convolvulaceae</taxon>
        <taxon>Cuscuteae</taxon>
        <taxon>Cuscuta</taxon>
        <taxon>Cuscuta subgen. Cuscuta</taxon>
    </lineage>
</organism>
<accession>A0A9P1E0S1</accession>
<dbReference type="Proteomes" id="UP001152484">
    <property type="component" value="Unassembled WGS sequence"/>
</dbReference>
<evidence type="ECO:0000313" key="2">
    <source>
        <dbReference type="Proteomes" id="UP001152484"/>
    </source>
</evidence>
<evidence type="ECO:0000313" key="1">
    <source>
        <dbReference type="EMBL" id="CAH9070089.1"/>
    </source>
</evidence>
<name>A0A9P1E0S1_CUSEU</name>
<protein>
    <submittedName>
        <fullName evidence="1">Uncharacterized protein</fullName>
    </submittedName>
</protein>
<comment type="caution">
    <text evidence="1">The sequence shown here is derived from an EMBL/GenBank/DDBJ whole genome shotgun (WGS) entry which is preliminary data.</text>
</comment>
<dbReference type="EMBL" id="CAMAPE010000005">
    <property type="protein sequence ID" value="CAH9070089.1"/>
    <property type="molecule type" value="Genomic_DNA"/>
</dbReference>
<dbReference type="AlphaFoldDB" id="A0A9P1E0S1"/>